<evidence type="ECO:0000313" key="3">
    <source>
        <dbReference type="EMBL" id="GGN13599.1"/>
    </source>
</evidence>
<evidence type="ECO:0000313" key="4">
    <source>
        <dbReference type="Proteomes" id="UP000597656"/>
    </source>
</evidence>
<keyword evidence="4" id="KW-1185">Reference proteome</keyword>
<comment type="caution">
    <text evidence="3">The sequence shown here is derived from an EMBL/GenBank/DDBJ whole genome shotgun (WGS) entry which is preliminary data.</text>
</comment>
<organism evidence="3 4">
    <name type="scientific">Lentzea pudingi</name>
    <dbReference type="NCBI Taxonomy" id="1789439"/>
    <lineage>
        <taxon>Bacteria</taxon>
        <taxon>Bacillati</taxon>
        <taxon>Actinomycetota</taxon>
        <taxon>Actinomycetes</taxon>
        <taxon>Pseudonocardiales</taxon>
        <taxon>Pseudonocardiaceae</taxon>
        <taxon>Lentzea</taxon>
    </lineage>
</organism>
<proteinExistence type="predicted"/>
<feature type="signal peptide" evidence="2">
    <location>
        <begin position="1"/>
        <end position="22"/>
    </location>
</feature>
<reference evidence="4" key="1">
    <citation type="journal article" date="2019" name="Int. J. Syst. Evol. Microbiol.">
        <title>The Global Catalogue of Microorganisms (GCM) 10K type strain sequencing project: providing services to taxonomists for standard genome sequencing and annotation.</title>
        <authorList>
            <consortium name="The Broad Institute Genomics Platform"/>
            <consortium name="The Broad Institute Genome Sequencing Center for Infectious Disease"/>
            <person name="Wu L."/>
            <person name="Ma J."/>
        </authorList>
    </citation>
    <scope>NUCLEOTIDE SEQUENCE [LARGE SCALE GENOMIC DNA]</scope>
    <source>
        <strain evidence="4">CGMCC 4.7319</strain>
    </source>
</reference>
<gene>
    <name evidence="3" type="ORF">GCM10011609_62700</name>
</gene>
<name>A0ABQ2ILM2_9PSEU</name>
<evidence type="ECO:0000256" key="2">
    <source>
        <dbReference type="SAM" id="SignalP"/>
    </source>
</evidence>
<evidence type="ECO:0000256" key="1">
    <source>
        <dbReference type="SAM" id="MobiDB-lite"/>
    </source>
</evidence>
<dbReference type="PROSITE" id="PS51257">
    <property type="entry name" value="PROKAR_LIPOPROTEIN"/>
    <property type="match status" value="1"/>
</dbReference>
<dbReference type="Proteomes" id="UP000597656">
    <property type="component" value="Unassembled WGS sequence"/>
</dbReference>
<feature type="chain" id="PRO_5045435457" evidence="2">
    <location>
        <begin position="23"/>
        <end position="360"/>
    </location>
</feature>
<sequence>MGFRMCGLILVLLAVTAGCGDADSAAPAPTPASTSSQSSSIQPAEQSAQPVALESLCAAVDIKAASKRLTGVAEAVVAAAPLLPTPPRQAGCELTGSNAKPADVLRIVLMPAVRDGVDVFRDLSARPGVVPMNVNGQRMVWQPDDRTLHVRFLNTKPHLGGTLAGVDSVLSFACVASPLDAPSYTSCGGPDAGTTESRDVLAATQIVRGFMKAASPAQAGPQARLEDYVGEWGFHGTTVTVRSDSTGKVVSNLGPCRDINGPMCRESAELRFVLAADGLIGFYQSFSYSDLDGTPLPPGMEIPSYAGKDQDSFRIRKVGDGLYTLAFLRTAGRPTLETPDGTRYLCGMGSPPSAYEKCGS</sequence>
<keyword evidence="2" id="KW-0732">Signal</keyword>
<protein>
    <submittedName>
        <fullName evidence="3">Uncharacterized protein</fullName>
    </submittedName>
</protein>
<accession>A0ABQ2ILM2</accession>
<feature type="region of interest" description="Disordered" evidence="1">
    <location>
        <begin position="24"/>
        <end position="45"/>
    </location>
</feature>
<dbReference type="EMBL" id="BMNC01000011">
    <property type="protein sequence ID" value="GGN13599.1"/>
    <property type="molecule type" value="Genomic_DNA"/>
</dbReference>